<keyword evidence="6" id="KW-1185">Reference proteome</keyword>
<dbReference type="PANTHER" id="PTHR37690">
    <property type="entry name" value="CHORISMATE DEHYDRATASE"/>
    <property type="match status" value="1"/>
</dbReference>
<dbReference type="Gene3D" id="3.40.190.10">
    <property type="entry name" value="Periplasmic binding protein-like II"/>
    <property type="match status" value="2"/>
</dbReference>
<comment type="similarity">
    <text evidence="4">Belongs to the MqnA/MqnD family. MqnA subfamily.</text>
</comment>
<keyword evidence="2 4" id="KW-0474">Menaquinone biosynthesis</keyword>
<comment type="function">
    <text evidence="4">Catalyzes the dehydration of chorismate into 3-[(1-carboxyvinyl)oxy]benzoate, a step in the biosynthesis of menaquinone (MK, vitamin K2).</text>
</comment>
<dbReference type="Proteomes" id="UP001229346">
    <property type="component" value="Unassembled WGS sequence"/>
</dbReference>
<dbReference type="Pfam" id="PF02621">
    <property type="entry name" value="VitK2_biosynth"/>
    <property type="match status" value="1"/>
</dbReference>
<sequence length="287" mass="32276">MGYNRPITIGTIDYANAWPLFHQLESFAGHVNFERFSRYPAELNRLLQAGELDISAISSYSYGLHSESYMLLPHLSVGSTGPVHSILLFLKEPIASRRPSTIAVTSTSATSVNLLKIMMEMYYDCSPAYVTTEPRLDEMLRDADAALLIGDPAIQASWNDQGLHVIDLGRLWNEWTGLGMTYAVVAARKEAVQAVPEAVQAAYAAMLQCKRHNQNHLDPLIRQACKQLGGDAAYWNKYFHSLQYDFGSKLQEGLALYFRYAKQLGLLARDVEFTFFEDHQSAQKVKE</sequence>
<gene>
    <name evidence="4" type="primary">mqnA</name>
    <name evidence="5" type="ORF">J2T15_000969</name>
</gene>
<comment type="pathway">
    <text evidence="1 4">Quinol/quinone metabolism; menaquinone biosynthesis.</text>
</comment>
<proteinExistence type="inferred from homology"/>
<dbReference type="HAMAP" id="MF_00995">
    <property type="entry name" value="MqnA"/>
    <property type="match status" value="1"/>
</dbReference>
<comment type="catalytic activity">
    <reaction evidence="4">
        <text>chorismate = 3-[(1-carboxyvinyl)-oxy]benzoate + H2O</text>
        <dbReference type="Rhea" id="RHEA:40051"/>
        <dbReference type="ChEBI" id="CHEBI:15377"/>
        <dbReference type="ChEBI" id="CHEBI:29748"/>
        <dbReference type="ChEBI" id="CHEBI:76981"/>
        <dbReference type="EC" id="4.2.1.151"/>
    </reaction>
</comment>
<evidence type="ECO:0000256" key="1">
    <source>
        <dbReference type="ARBA" id="ARBA00004863"/>
    </source>
</evidence>
<accession>A0ABT9TXB1</accession>
<keyword evidence="3 4" id="KW-0456">Lyase</keyword>
<evidence type="ECO:0000256" key="3">
    <source>
        <dbReference type="ARBA" id="ARBA00023239"/>
    </source>
</evidence>
<evidence type="ECO:0000313" key="5">
    <source>
        <dbReference type="EMBL" id="MDQ0111536.1"/>
    </source>
</evidence>
<dbReference type="InterPro" id="IPR030868">
    <property type="entry name" value="MqnA"/>
</dbReference>
<dbReference type="PANTHER" id="PTHR37690:SF1">
    <property type="entry name" value="CHORISMATE DEHYDRATASE"/>
    <property type="match status" value="1"/>
</dbReference>
<organism evidence="5 6">
    <name type="scientific">Paenibacillus harenae</name>
    <dbReference type="NCBI Taxonomy" id="306543"/>
    <lineage>
        <taxon>Bacteria</taxon>
        <taxon>Bacillati</taxon>
        <taxon>Bacillota</taxon>
        <taxon>Bacilli</taxon>
        <taxon>Bacillales</taxon>
        <taxon>Paenibacillaceae</taxon>
        <taxon>Paenibacillus</taxon>
    </lineage>
</organism>
<protein>
    <recommendedName>
        <fullName evidence="4">Chorismate dehydratase</fullName>
        <ecNumber evidence="4">4.2.1.151</ecNumber>
    </recommendedName>
    <alternativeName>
        <fullName evidence="4">Menaquinone biosynthetic enzyme MqnA</fullName>
    </alternativeName>
</protein>
<name>A0ABT9TXB1_PAEHA</name>
<reference evidence="5 6" key="1">
    <citation type="submission" date="2023-07" db="EMBL/GenBank/DDBJ databases">
        <title>Sorghum-associated microbial communities from plants grown in Nebraska, USA.</title>
        <authorList>
            <person name="Schachtman D."/>
        </authorList>
    </citation>
    <scope>NUCLEOTIDE SEQUENCE [LARGE SCALE GENOMIC DNA]</scope>
    <source>
        <strain evidence="5 6">CC482</strain>
    </source>
</reference>
<comment type="caution">
    <text evidence="5">The sequence shown here is derived from an EMBL/GenBank/DDBJ whole genome shotgun (WGS) entry which is preliminary data.</text>
</comment>
<evidence type="ECO:0000256" key="2">
    <source>
        <dbReference type="ARBA" id="ARBA00022428"/>
    </source>
</evidence>
<dbReference type="GO" id="GO:0016829">
    <property type="term" value="F:lyase activity"/>
    <property type="evidence" value="ECO:0007669"/>
    <property type="project" value="UniProtKB-KW"/>
</dbReference>
<dbReference type="RefSeq" id="WP_307201598.1">
    <property type="nucleotide sequence ID" value="NZ_JAUSST010000001.1"/>
</dbReference>
<dbReference type="SUPFAM" id="SSF53850">
    <property type="entry name" value="Periplasmic binding protein-like II"/>
    <property type="match status" value="1"/>
</dbReference>
<dbReference type="CDD" id="cd13634">
    <property type="entry name" value="PBP2_Sco4506"/>
    <property type="match status" value="1"/>
</dbReference>
<dbReference type="EC" id="4.2.1.151" evidence="4"/>
<dbReference type="InterPro" id="IPR003773">
    <property type="entry name" value="Menaquinone_biosynth"/>
</dbReference>
<dbReference type="EMBL" id="JAUSSU010000002">
    <property type="protein sequence ID" value="MDQ0111536.1"/>
    <property type="molecule type" value="Genomic_DNA"/>
</dbReference>
<evidence type="ECO:0000256" key="4">
    <source>
        <dbReference type="HAMAP-Rule" id="MF_00995"/>
    </source>
</evidence>
<evidence type="ECO:0000313" key="6">
    <source>
        <dbReference type="Proteomes" id="UP001229346"/>
    </source>
</evidence>